<dbReference type="VEuPathDB" id="GiardiaDB:QR46_4759"/>
<dbReference type="GO" id="GO:0030951">
    <property type="term" value="P:establishment or maintenance of microtubule cytoskeleton polarity"/>
    <property type="evidence" value="ECO:0007669"/>
    <property type="project" value="InterPro"/>
</dbReference>
<protein>
    <submittedName>
        <fullName evidence="6">Putative Spindle pole body protein</fullName>
    </submittedName>
</protein>
<feature type="compositionally biased region" description="Polar residues" evidence="4">
    <location>
        <begin position="716"/>
        <end position="736"/>
    </location>
</feature>
<feature type="region of interest" description="Disordered" evidence="4">
    <location>
        <begin position="227"/>
        <end position="250"/>
    </location>
</feature>
<evidence type="ECO:0000256" key="3">
    <source>
        <dbReference type="ARBA" id="ARBA00023212"/>
    </source>
</evidence>
<dbReference type="Pfam" id="PF21041">
    <property type="entry name" value="XMAP215_CLASP_TOG"/>
    <property type="match status" value="1"/>
</dbReference>
<evidence type="ECO:0000256" key="2">
    <source>
        <dbReference type="ARBA" id="ARBA00022490"/>
    </source>
</evidence>
<accession>A0A132NMH6</accession>
<dbReference type="GO" id="GO:0061863">
    <property type="term" value="F:microtubule plus end polymerase"/>
    <property type="evidence" value="ECO:0007669"/>
    <property type="project" value="InterPro"/>
</dbReference>
<dbReference type="GO" id="GO:0005856">
    <property type="term" value="C:cytoskeleton"/>
    <property type="evidence" value="ECO:0007669"/>
    <property type="project" value="UniProtKB-SubCell"/>
</dbReference>
<dbReference type="InterPro" id="IPR034085">
    <property type="entry name" value="TOG"/>
</dbReference>
<reference evidence="6 7" key="1">
    <citation type="journal article" date="2015" name="Mol. Biochem. Parasitol.">
        <title>Identification of polymorphic genes for use in assemblage B genotyping assays through comparative genomics of multiple assemblage B Giardia duodenalis isolates.</title>
        <authorList>
            <person name="Wielinga C."/>
            <person name="Thompson R.C."/>
            <person name="Monis P."/>
            <person name="Ryan U."/>
        </authorList>
    </citation>
    <scope>NUCLEOTIDE SEQUENCE [LARGE SCALE GENOMIC DNA]</scope>
    <source>
        <strain evidence="6 7">BAH15c1</strain>
    </source>
</reference>
<feature type="domain" description="TOG" evidence="5">
    <location>
        <begin position="2"/>
        <end position="229"/>
    </location>
</feature>
<dbReference type="Gene3D" id="1.25.10.10">
    <property type="entry name" value="Leucine-rich Repeat Variant"/>
    <property type="match status" value="3"/>
</dbReference>
<dbReference type="GO" id="GO:0007051">
    <property type="term" value="P:spindle organization"/>
    <property type="evidence" value="ECO:0007669"/>
    <property type="project" value="InterPro"/>
</dbReference>
<keyword evidence="2" id="KW-0963">Cytoplasm</keyword>
<gene>
    <name evidence="6" type="ORF">QR46_4759</name>
</gene>
<dbReference type="InterPro" id="IPR011989">
    <property type="entry name" value="ARM-like"/>
</dbReference>
<feature type="region of interest" description="Disordered" evidence="4">
    <location>
        <begin position="1167"/>
        <end position="1207"/>
    </location>
</feature>
<dbReference type="EMBL" id="JXTI01000218">
    <property type="protein sequence ID" value="KWX11283.1"/>
    <property type="molecule type" value="Genomic_DNA"/>
</dbReference>
<comment type="subcellular location">
    <subcellularLocation>
        <location evidence="1">Cytoplasm</location>
        <location evidence="1">Cytoskeleton</location>
    </subcellularLocation>
</comment>
<dbReference type="InterPro" id="IPR045110">
    <property type="entry name" value="XMAP215"/>
</dbReference>
<feature type="region of interest" description="Disordered" evidence="4">
    <location>
        <begin position="657"/>
        <end position="756"/>
    </location>
</feature>
<evidence type="ECO:0000313" key="6">
    <source>
        <dbReference type="EMBL" id="KWX11283.1"/>
    </source>
</evidence>
<evidence type="ECO:0000256" key="1">
    <source>
        <dbReference type="ARBA" id="ARBA00004245"/>
    </source>
</evidence>
<organism evidence="6 7">
    <name type="scientific">Giardia duodenalis assemblage B</name>
    <dbReference type="NCBI Taxonomy" id="1394984"/>
    <lineage>
        <taxon>Eukaryota</taxon>
        <taxon>Metamonada</taxon>
        <taxon>Diplomonadida</taxon>
        <taxon>Hexamitidae</taxon>
        <taxon>Giardiinae</taxon>
        <taxon>Giardia</taxon>
    </lineage>
</organism>
<feature type="compositionally biased region" description="Polar residues" evidence="4">
    <location>
        <begin position="1167"/>
        <end position="1195"/>
    </location>
</feature>
<keyword evidence="3" id="KW-0206">Cytoskeleton</keyword>
<dbReference type="OrthoDB" id="205662at2759"/>
<evidence type="ECO:0000256" key="4">
    <source>
        <dbReference type="SAM" id="MobiDB-lite"/>
    </source>
</evidence>
<proteinExistence type="predicted"/>
<dbReference type="SUPFAM" id="SSF48371">
    <property type="entry name" value="ARM repeat"/>
    <property type="match status" value="1"/>
</dbReference>
<name>A0A132NMH6_GIAIN</name>
<dbReference type="PANTHER" id="PTHR12609">
    <property type="entry name" value="MICROTUBULE ASSOCIATED PROTEIN XMAP215"/>
    <property type="match status" value="1"/>
</dbReference>
<dbReference type="SMART" id="SM01349">
    <property type="entry name" value="TOG"/>
    <property type="match status" value="1"/>
</dbReference>
<dbReference type="InterPro" id="IPR048491">
    <property type="entry name" value="XMAP215_CLASP_TOG"/>
</dbReference>
<evidence type="ECO:0000313" key="7">
    <source>
        <dbReference type="Proteomes" id="UP000070089"/>
    </source>
</evidence>
<sequence>MTDTDSDFLAKLKSADAKQRLEALTVLVPDDSPVCQSYLHLVTGVIPSLLAEINPLALKKLYTALEEALRQDLLDSSQFQSIATVLIEKGLSNTKPALKDQAKDILIALSARASLHSAPGQPNVVIQSLLAGLSAKSPKVLTESALCLQSIVEKYGIFGMDVPPFIRLVAPVFQNKDLKVRRAAMKIAALLAMKVGVEPIKGMLGPNTPKQYITAFEGVMEEVIQDLQKQQGGTDEASATQDGRAAMGAEGKRALSPPVVVQRFTYDPFDDSAPVSFHLPKTWDKMITDKNWKERKQILDDQIKALSSLTRIDRSQLSLPQIFKQLKTIIDSDLSVAVVSASMRFAASLAVLIGPMGPYASTSKLLVVACTNRLKERKAPVIAGYNLFMHSLLVHSHRLSDISADMWTVAIPHKNSEVKEDSCRLLRTIWASAIVYNTVYYLGKTKLSVQLPNQILQSAIGQLPSGQTLGSNFMDYARYKELEDVVINYLLNDGFPGPQKAVPEGTAISGELSPGIQLKSRVHRERVSVNSILVDLTLSQQNPQDLGDFTGLNLVFDSLDKLLGDSSAVIRTPALKAYAFGIVAHVSEIVALFNGIADGISQAAANLLTNLKTRLGNKDARKQAELMDLIKKVCLSVGRTDILDILEGKVVPVVGQQRPPAATTDRDTSHLPSGSAPTLSAPAPQTHGKLFMPPSNQQTSQGAYAPNNGVGGTGHNFVNPQLTNLEQANFSKTKPSAQRGIKPGIAPKELKDQKDQELTISTNPNLYEQRKASTIKWIIDPFNADAPVSIPARDELYNQLCQIMPSSYVADMFLKKVSSNAPALLSGQQGIPRGVDAKFTGTSKTIVDTVNLLRSAMLGNPQGVVAQRDVLMKYVSLLFCDGFAAPATPNTTQVKAACQITEDLINILIDNEVVLTISDLDYLFPAILARLEQFNMTQLKVQITSLAERHVHLTSFENIINVALMHLLGRNARIQIRQMPTKFAIIRLVSVMAEASRDNDHCLELSLAPIQSLLSIYKTSVNTDTYAFSEGHLSENYPKFRGGSARTIFITCLATIINACDALVRTKLMPLIEKTLNDKDLQDFRSLILPCMVNQVEEVQDYSSQPVQENLLTPPIDPLNGFSPAEHYANTSMRGQLGAQVFQTQKSMQSMNQASLQGPSLLTGPSLYQNTSIQSNNTSFSQQLSPQSVLANQPDRSLPPHGPPQLQRNYLADYLEGATTDASLADAPSPATLSSTSPTHALANKTASPISKLADSFPPLMDFGSITLISPEASYTGRHYSLDSTRTPTTTQQFQPRTLAETHPFDDVLSEETLRQLENQGYYQLSELEKHILALKRAVYLANTNQINVSTMLPRFINASSSICRFFLLCEGSSEKLQRKLRLLIIYAQFLHALCSSRGTILCAPRSCILLAVTDMLIFMVLFADNQVQSASCCYSALIDLMQSANITDIMTCMIILFTKVGVCTKDSGRSLLYELHLLPNVHLVHPEIKDVLSANGAVLTTINNVLVKLWAKLRTPFMQLISLAHGCRLDVANHIFKCSDLVNQESLYKATGTSSNPAIYWRKIAEEYPEFITTVASNACIVTTTVPDVLDQRSIHSTVLVLEDILLALNLFYLAGGGSFYSTLSQGVVSFLEELCSILGSEIYLYLRKAIKGPLRLLIDQYVASSES</sequence>
<dbReference type="InterPro" id="IPR016024">
    <property type="entry name" value="ARM-type_fold"/>
</dbReference>
<feature type="compositionally biased region" description="Polar residues" evidence="4">
    <location>
        <begin position="227"/>
        <end position="241"/>
    </location>
</feature>
<dbReference type="GO" id="GO:0046785">
    <property type="term" value="P:microtubule polymerization"/>
    <property type="evidence" value="ECO:0007669"/>
    <property type="project" value="InterPro"/>
</dbReference>
<comment type="caution">
    <text evidence="6">The sequence shown here is derived from an EMBL/GenBank/DDBJ whole genome shotgun (WGS) entry which is preliminary data.</text>
</comment>
<evidence type="ECO:0000259" key="5">
    <source>
        <dbReference type="SMART" id="SM01349"/>
    </source>
</evidence>
<dbReference type="GO" id="GO:0051010">
    <property type="term" value="F:microtubule plus-end binding"/>
    <property type="evidence" value="ECO:0007669"/>
    <property type="project" value="InterPro"/>
</dbReference>
<dbReference type="Proteomes" id="UP000070089">
    <property type="component" value="Unassembled WGS sequence"/>
</dbReference>